<keyword evidence="1" id="KW-1133">Transmembrane helix</keyword>
<evidence type="ECO:0000313" key="3">
    <source>
        <dbReference type="Proteomes" id="UP000249518"/>
    </source>
</evidence>
<feature type="transmembrane region" description="Helical" evidence="1">
    <location>
        <begin position="98"/>
        <end position="116"/>
    </location>
</feature>
<keyword evidence="3" id="KW-1185">Reference proteome</keyword>
<reference evidence="2 3" key="1">
    <citation type="submission" date="2018-06" db="EMBL/GenBank/DDBJ databases">
        <title>Genomic Encyclopedia of Type Strains, Phase III (KMG-III): the genomes of soil and plant-associated and newly described type strains.</title>
        <authorList>
            <person name="Whitman W."/>
        </authorList>
    </citation>
    <scope>NUCLEOTIDE SEQUENCE [LARGE SCALE GENOMIC DNA]</scope>
    <source>
        <strain evidence="2 3">CGMCC 1.12504</strain>
    </source>
</reference>
<dbReference type="RefSeq" id="WP_112085876.1">
    <property type="nucleotide sequence ID" value="NZ_QLSV01000006.1"/>
</dbReference>
<sequence length="167" mass="19314">MRKLYILKTIVDFIWIMSLLFYPIILFLTFFFIFTNEIIDVPIKITSVSIDLTSPLGKIALVAGNIYFIILLVALFYFRKLMNNFRKRLIFEETNQFLFDKIGSLVVVSSIVYLLTDFIASSSVNKVEINFGYGPFLYLLGLGLFFKVLAEVFKIGKTMKDENELTI</sequence>
<accession>A0A328WPA6</accession>
<proteinExistence type="predicted"/>
<keyword evidence="1" id="KW-0472">Membrane</keyword>
<feature type="transmembrane region" description="Helical" evidence="1">
    <location>
        <begin position="59"/>
        <end position="78"/>
    </location>
</feature>
<evidence type="ECO:0000256" key="1">
    <source>
        <dbReference type="SAM" id="Phobius"/>
    </source>
</evidence>
<keyword evidence="1" id="KW-0812">Transmembrane</keyword>
<dbReference type="Pfam" id="PF11188">
    <property type="entry name" value="DUF2975"/>
    <property type="match status" value="1"/>
</dbReference>
<protein>
    <recommendedName>
        <fullName evidence="4">DUF2975 family protein</fullName>
    </recommendedName>
</protein>
<comment type="caution">
    <text evidence="2">The sequence shown here is derived from an EMBL/GenBank/DDBJ whole genome shotgun (WGS) entry which is preliminary data.</text>
</comment>
<feature type="transmembrane region" description="Helical" evidence="1">
    <location>
        <begin position="12"/>
        <end position="34"/>
    </location>
</feature>
<dbReference type="OrthoDB" id="1448668at2"/>
<dbReference type="AlphaFoldDB" id="A0A328WPA6"/>
<feature type="transmembrane region" description="Helical" evidence="1">
    <location>
        <begin position="136"/>
        <end position="153"/>
    </location>
</feature>
<dbReference type="InterPro" id="IPR021354">
    <property type="entry name" value="DUF2975"/>
</dbReference>
<name>A0A328WPA6_9FLAO</name>
<gene>
    <name evidence="2" type="ORF">B0I10_10642</name>
</gene>
<dbReference type="EMBL" id="QLSV01000006">
    <property type="protein sequence ID" value="RAR48041.1"/>
    <property type="molecule type" value="Genomic_DNA"/>
</dbReference>
<evidence type="ECO:0000313" key="2">
    <source>
        <dbReference type="EMBL" id="RAR48041.1"/>
    </source>
</evidence>
<dbReference type="Proteomes" id="UP000249518">
    <property type="component" value="Unassembled WGS sequence"/>
</dbReference>
<organism evidence="2 3">
    <name type="scientific">Flavobacterium lacus</name>
    <dbReference type="NCBI Taxonomy" id="1353778"/>
    <lineage>
        <taxon>Bacteria</taxon>
        <taxon>Pseudomonadati</taxon>
        <taxon>Bacteroidota</taxon>
        <taxon>Flavobacteriia</taxon>
        <taxon>Flavobacteriales</taxon>
        <taxon>Flavobacteriaceae</taxon>
        <taxon>Flavobacterium</taxon>
    </lineage>
</organism>
<evidence type="ECO:0008006" key="4">
    <source>
        <dbReference type="Google" id="ProtNLM"/>
    </source>
</evidence>